<organism evidence="2">
    <name type="scientific">Anopheles sinensis</name>
    <name type="common">Mosquito</name>
    <dbReference type="NCBI Taxonomy" id="74873"/>
    <lineage>
        <taxon>Eukaryota</taxon>
        <taxon>Metazoa</taxon>
        <taxon>Ecdysozoa</taxon>
        <taxon>Arthropoda</taxon>
        <taxon>Hexapoda</taxon>
        <taxon>Insecta</taxon>
        <taxon>Pterygota</taxon>
        <taxon>Neoptera</taxon>
        <taxon>Endopterygota</taxon>
        <taxon>Diptera</taxon>
        <taxon>Nematocera</taxon>
        <taxon>Culicoidea</taxon>
        <taxon>Culicidae</taxon>
        <taxon>Anophelinae</taxon>
        <taxon>Anopheles</taxon>
    </lineage>
</organism>
<name>A0A084WRF8_ANOSI</name>
<dbReference type="EMBL" id="ATLV01026048">
    <property type="status" value="NOT_ANNOTATED_CDS"/>
    <property type="molecule type" value="Genomic_DNA"/>
</dbReference>
<dbReference type="Proteomes" id="UP000030765">
    <property type="component" value="Unassembled WGS sequence"/>
</dbReference>
<evidence type="ECO:0000313" key="3">
    <source>
        <dbReference type="EnsemblMetazoa" id="ASIC021070-PA"/>
    </source>
</evidence>
<feature type="compositionally biased region" description="Polar residues" evidence="1">
    <location>
        <begin position="12"/>
        <end position="23"/>
    </location>
</feature>
<dbReference type="AlphaFoldDB" id="A0A084WRF8"/>
<feature type="compositionally biased region" description="Basic and acidic residues" evidence="1">
    <location>
        <begin position="95"/>
        <end position="106"/>
    </location>
</feature>
<dbReference type="VEuPathDB" id="VectorBase:ASIC021070"/>
<evidence type="ECO:0000313" key="2">
    <source>
        <dbReference type="EMBL" id="KFB52802.1"/>
    </source>
</evidence>
<gene>
    <name evidence="2" type="ORF">ZHAS_00021070</name>
</gene>
<sequence length="143" mass="16082">MEHCAGGMDTQPGRTSSWPNVTSRPEVPTCNEDLITARQRQGLELIFLKIVQPAGKKTLSRKRCRSGGWHYRKECVISTLGDAILSCPPPLRTPGSEERPRNDRQNHNGTRFLGNLPPFFSFSLVSERCRRKCALFSEMVPLA</sequence>
<reference evidence="2 4" key="1">
    <citation type="journal article" date="2014" name="BMC Genomics">
        <title>Genome sequence of Anopheles sinensis provides insight into genetics basis of mosquito competence for malaria parasites.</title>
        <authorList>
            <person name="Zhou D."/>
            <person name="Zhang D."/>
            <person name="Ding G."/>
            <person name="Shi L."/>
            <person name="Hou Q."/>
            <person name="Ye Y."/>
            <person name="Xu Y."/>
            <person name="Zhou H."/>
            <person name="Xiong C."/>
            <person name="Li S."/>
            <person name="Yu J."/>
            <person name="Hong S."/>
            <person name="Yu X."/>
            <person name="Zou P."/>
            <person name="Chen C."/>
            <person name="Chang X."/>
            <person name="Wang W."/>
            <person name="Lv Y."/>
            <person name="Sun Y."/>
            <person name="Ma L."/>
            <person name="Shen B."/>
            <person name="Zhu C."/>
        </authorList>
    </citation>
    <scope>NUCLEOTIDE SEQUENCE [LARGE SCALE GENOMIC DNA]</scope>
</reference>
<keyword evidence="4" id="KW-1185">Reference proteome</keyword>
<proteinExistence type="predicted"/>
<dbReference type="EnsemblMetazoa" id="ASIC021070-RA">
    <property type="protein sequence ID" value="ASIC021070-PA"/>
    <property type="gene ID" value="ASIC021070"/>
</dbReference>
<reference evidence="3" key="2">
    <citation type="submission" date="2020-05" db="UniProtKB">
        <authorList>
            <consortium name="EnsemblMetazoa"/>
        </authorList>
    </citation>
    <scope>IDENTIFICATION</scope>
</reference>
<evidence type="ECO:0000313" key="4">
    <source>
        <dbReference type="Proteomes" id="UP000030765"/>
    </source>
</evidence>
<evidence type="ECO:0000256" key="1">
    <source>
        <dbReference type="SAM" id="MobiDB-lite"/>
    </source>
</evidence>
<accession>A0A084WRF8</accession>
<feature type="region of interest" description="Disordered" evidence="1">
    <location>
        <begin position="1"/>
        <end position="25"/>
    </location>
</feature>
<dbReference type="EMBL" id="KE525405">
    <property type="protein sequence ID" value="KFB52802.1"/>
    <property type="molecule type" value="Genomic_DNA"/>
</dbReference>
<protein>
    <submittedName>
        <fullName evidence="2 3">Uncharacterized protein</fullName>
    </submittedName>
</protein>
<feature type="region of interest" description="Disordered" evidence="1">
    <location>
        <begin position="89"/>
        <end position="110"/>
    </location>
</feature>